<sequence length="116" mass="13292">MQSSEQKQNYGWGAWNADWKIWWGNMLGNDSLKQSGVEQRKQFTNKAPLQKTKSFEDSTKLGVNGGKVSGNYHSVNHVVQNPIIPDYKRPTYERTKYDDEILLQEQEKLKTGSGQA</sequence>
<keyword evidence="2" id="KW-1185">Reference proteome</keyword>
<accession>D3AVR1</accession>
<dbReference type="Proteomes" id="UP000001396">
    <property type="component" value="Unassembled WGS sequence"/>
</dbReference>
<dbReference type="AlphaFoldDB" id="D3AVR1"/>
<organism evidence="1 2">
    <name type="scientific">Heterostelium pallidum (strain ATCC 26659 / Pp 5 / PN500)</name>
    <name type="common">Cellular slime mold</name>
    <name type="synonym">Polysphondylium pallidum</name>
    <dbReference type="NCBI Taxonomy" id="670386"/>
    <lineage>
        <taxon>Eukaryota</taxon>
        <taxon>Amoebozoa</taxon>
        <taxon>Evosea</taxon>
        <taxon>Eumycetozoa</taxon>
        <taxon>Dictyostelia</taxon>
        <taxon>Acytosteliales</taxon>
        <taxon>Acytosteliaceae</taxon>
        <taxon>Heterostelium</taxon>
    </lineage>
</organism>
<comment type="caution">
    <text evidence="1">The sequence shown here is derived from an EMBL/GenBank/DDBJ whole genome shotgun (WGS) entry which is preliminary data.</text>
</comment>
<gene>
    <name evidence="1" type="ORF">PPL_00176</name>
</gene>
<dbReference type="EMBL" id="ADBJ01000002">
    <property type="protein sequence ID" value="EFA86384.1"/>
    <property type="molecule type" value="Genomic_DNA"/>
</dbReference>
<dbReference type="InParanoid" id="D3AVR1"/>
<dbReference type="FunCoup" id="D3AVR1">
    <property type="interactions" value="421"/>
</dbReference>
<reference evidence="1 2" key="1">
    <citation type="journal article" date="2011" name="Genome Res.">
        <title>Phylogeny-wide analysis of social amoeba genomes highlights ancient origins for complex intercellular communication.</title>
        <authorList>
            <person name="Heidel A.J."/>
            <person name="Lawal H.M."/>
            <person name="Felder M."/>
            <person name="Schilde C."/>
            <person name="Helps N.R."/>
            <person name="Tunggal B."/>
            <person name="Rivero F."/>
            <person name="John U."/>
            <person name="Schleicher M."/>
            <person name="Eichinger L."/>
            <person name="Platzer M."/>
            <person name="Noegel A.A."/>
            <person name="Schaap P."/>
            <person name="Gloeckner G."/>
        </authorList>
    </citation>
    <scope>NUCLEOTIDE SEQUENCE [LARGE SCALE GENOMIC DNA]</scope>
    <source>
        <strain evidence="2">ATCC 26659 / Pp 5 / PN500</strain>
    </source>
</reference>
<dbReference type="OMA" id="SFERNKY"/>
<evidence type="ECO:0000313" key="1">
    <source>
        <dbReference type="EMBL" id="EFA86384.1"/>
    </source>
</evidence>
<proteinExistence type="predicted"/>
<evidence type="ECO:0000313" key="2">
    <source>
        <dbReference type="Proteomes" id="UP000001396"/>
    </source>
</evidence>
<protein>
    <submittedName>
        <fullName evidence="1">Uncharacterized protein</fullName>
    </submittedName>
</protein>
<dbReference type="GeneID" id="31355710"/>
<name>D3AVR1_HETP5</name>
<dbReference type="RefSeq" id="XP_020438489.1">
    <property type="nucleotide sequence ID" value="XM_020571215.1"/>
</dbReference>